<dbReference type="PROSITE" id="PS00086">
    <property type="entry name" value="CYTOCHROME_P450"/>
    <property type="match status" value="1"/>
</dbReference>
<feature type="region of interest" description="Disordered" evidence="8">
    <location>
        <begin position="1"/>
        <end position="40"/>
    </location>
</feature>
<evidence type="ECO:0000256" key="1">
    <source>
        <dbReference type="ARBA" id="ARBA00010617"/>
    </source>
</evidence>
<keyword evidence="4 7" id="KW-0560">Oxidoreductase</keyword>
<keyword evidence="2 7" id="KW-0349">Heme</keyword>
<evidence type="ECO:0000256" key="6">
    <source>
        <dbReference type="ARBA" id="ARBA00023033"/>
    </source>
</evidence>
<dbReference type="SUPFAM" id="SSF48264">
    <property type="entry name" value="Cytochrome P450"/>
    <property type="match status" value="1"/>
</dbReference>
<dbReference type="Pfam" id="PF00067">
    <property type="entry name" value="p450"/>
    <property type="match status" value="1"/>
</dbReference>
<keyword evidence="3 7" id="KW-0479">Metal-binding</keyword>
<name>A0A9W6IAJ5_9ACTN</name>
<evidence type="ECO:0000256" key="7">
    <source>
        <dbReference type="RuleBase" id="RU000461"/>
    </source>
</evidence>
<dbReference type="Gene3D" id="1.10.630.10">
    <property type="entry name" value="Cytochrome P450"/>
    <property type="match status" value="1"/>
</dbReference>
<dbReference type="GO" id="GO:0016705">
    <property type="term" value="F:oxidoreductase activity, acting on paired donors, with incorporation or reduction of molecular oxygen"/>
    <property type="evidence" value="ECO:0007669"/>
    <property type="project" value="InterPro"/>
</dbReference>
<evidence type="ECO:0000256" key="2">
    <source>
        <dbReference type="ARBA" id="ARBA00022617"/>
    </source>
</evidence>
<keyword evidence="5 7" id="KW-0408">Iron</keyword>
<dbReference type="GO" id="GO:0005506">
    <property type="term" value="F:iron ion binding"/>
    <property type="evidence" value="ECO:0007669"/>
    <property type="project" value="InterPro"/>
</dbReference>
<proteinExistence type="inferred from homology"/>
<organism evidence="9 10">
    <name type="scientific">Streptosporangium carneum</name>
    <dbReference type="NCBI Taxonomy" id="47481"/>
    <lineage>
        <taxon>Bacteria</taxon>
        <taxon>Bacillati</taxon>
        <taxon>Actinomycetota</taxon>
        <taxon>Actinomycetes</taxon>
        <taxon>Streptosporangiales</taxon>
        <taxon>Streptosporangiaceae</taxon>
        <taxon>Streptosporangium</taxon>
    </lineage>
</organism>
<dbReference type="InterPro" id="IPR036396">
    <property type="entry name" value="Cyt_P450_sf"/>
</dbReference>
<dbReference type="PRINTS" id="PR00359">
    <property type="entry name" value="BP450"/>
</dbReference>
<comment type="caution">
    <text evidence="9">The sequence shown here is derived from an EMBL/GenBank/DDBJ whole genome shotgun (WGS) entry which is preliminary data.</text>
</comment>
<evidence type="ECO:0000256" key="3">
    <source>
        <dbReference type="ARBA" id="ARBA00022723"/>
    </source>
</evidence>
<dbReference type="AlphaFoldDB" id="A0A9W6IAJ5"/>
<dbReference type="EMBL" id="BSEV01000026">
    <property type="protein sequence ID" value="GLK13895.1"/>
    <property type="molecule type" value="Genomic_DNA"/>
</dbReference>
<keyword evidence="6 7" id="KW-0503">Monooxygenase</keyword>
<dbReference type="GO" id="GO:0020037">
    <property type="term" value="F:heme binding"/>
    <property type="evidence" value="ECO:0007669"/>
    <property type="project" value="InterPro"/>
</dbReference>
<dbReference type="Proteomes" id="UP001143474">
    <property type="component" value="Unassembled WGS sequence"/>
</dbReference>
<evidence type="ECO:0000256" key="4">
    <source>
        <dbReference type="ARBA" id="ARBA00023002"/>
    </source>
</evidence>
<evidence type="ECO:0000256" key="5">
    <source>
        <dbReference type="ARBA" id="ARBA00023004"/>
    </source>
</evidence>
<dbReference type="CDD" id="cd11029">
    <property type="entry name" value="CYP107-like"/>
    <property type="match status" value="1"/>
</dbReference>
<evidence type="ECO:0000313" key="9">
    <source>
        <dbReference type="EMBL" id="GLK13895.1"/>
    </source>
</evidence>
<dbReference type="InterPro" id="IPR017972">
    <property type="entry name" value="Cyt_P450_CS"/>
</dbReference>
<dbReference type="InterPro" id="IPR001128">
    <property type="entry name" value="Cyt_P450"/>
</dbReference>
<reference evidence="9" key="1">
    <citation type="journal article" date="2014" name="Int. J. Syst. Evol. Microbiol.">
        <title>Complete genome sequence of Corynebacterium casei LMG S-19264T (=DSM 44701T), isolated from a smear-ripened cheese.</title>
        <authorList>
            <consortium name="US DOE Joint Genome Institute (JGI-PGF)"/>
            <person name="Walter F."/>
            <person name="Albersmeier A."/>
            <person name="Kalinowski J."/>
            <person name="Ruckert C."/>
        </authorList>
    </citation>
    <scope>NUCLEOTIDE SEQUENCE</scope>
    <source>
        <strain evidence="9">VKM Ac-2007</strain>
    </source>
</reference>
<reference evidence="9" key="2">
    <citation type="submission" date="2023-01" db="EMBL/GenBank/DDBJ databases">
        <authorList>
            <person name="Sun Q."/>
            <person name="Evtushenko L."/>
        </authorList>
    </citation>
    <scope>NUCLEOTIDE SEQUENCE</scope>
    <source>
        <strain evidence="9">VKM Ac-2007</strain>
    </source>
</reference>
<dbReference type="InterPro" id="IPR002397">
    <property type="entry name" value="Cyt_P450_B"/>
</dbReference>
<evidence type="ECO:0000313" key="10">
    <source>
        <dbReference type="Proteomes" id="UP001143474"/>
    </source>
</evidence>
<keyword evidence="10" id="KW-1185">Reference proteome</keyword>
<dbReference type="GO" id="GO:0004497">
    <property type="term" value="F:monooxygenase activity"/>
    <property type="evidence" value="ECO:0007669"/>
    <property type="project" value="UniProtKB-KW"/>
</dbReference>
<gene>
    <name evidence="9" type="ORF">GCM10017600_73060</name>
</gene>
<sequence length="442" mass="47947">MSPHGSHDVRSATAAPAAETAGEPVEPIAPVPLDPVRLDPAGRDIHAEASRLREMGPATPVELPGGVVVWAVTRHDTIKRLLADPRVSKDARRHWPAYVNGDIPTPWSLISWVSVYNMFTAYGADHRRLRSLISKAFTPRRVESMRPRVERITGELLDELVATAPGQVVDVRERFAYRLPMRVISELFGVPGGARGDLSRIVDSLFHTSADPQEVEDALQDGYVLLEALVAAKRENPGDDMTSDLIAAREEEGGSRLSEAELIDTLFLMIAAGHETTVGLIGNAVHALLTHPGQLALLRAGAASWDDVIDETMRWQAPVANLPLRYAVEDIEVDGVVIRRGEAILAGYAAAGRDPARHGGDADLFDLTRPSRHDHLSFGYGVHYCLGAPLARLEAGIALPALFGRFPGMALAVPDHELVQVDSLVTNAHRELPVVLRPVQEG</sequence>
<accession>A0A9W6IAJ5</accession>
<dbReference type="FunFam" id="1.10.630.10:FF:000018">
    <property type="entry name" value="Cytochrome P450 monooxygenase"/>
    <property type="match status" value="1"/>
</dbReference>
<dbReference type="PANTHER" id="PTHR46696">
    <property type="entry name" value="P450, PUTATIVE (EUROFUNG)-RELATED"/>
    <property type="match status" value="1"/>
</dbReference>
<dbReference type="PANTHER" id="PTHR46696:SF1">
    <property type="entry name" value="CYTOCHROME P450 YJIB-RELATED"/>
    <property type="match status" value="1"/>
</dbReference>
<feature type="compositionally biased region" description="Low complexity" evidence="8">
    <location>
        <begin position="12"/>
        <end position="24"/>
    </location>
</feature>
<protein>
    <submittedName>
        <fullName evidence="9">Cytochrome P450</fullName>
    </submittedName>
</protein>
<feature type="compositionally biased region" description="Basic and acidic residues" evidence="8">
    <location>
        <begin position="1"/>
        <end position="10"/>
    </location>
</feature>
<comment type="similarity">
    <text evidence="1 7">Belongs to the cytochrome P450 family.</text>
</comment>
<evidence type="ECO:0000256" key="8">
    <source>
        <dbReference type="SAM" id="MobiDB-lite"/>
    </source>
</evidence>